<keyword evidence="1" id="KW-0812">Transmembrane</keyword>
<sequence>MLITQIMWIYRDEAMNYQMTSIYFYSFKAMLWAAFCLTISFFGSPAPFFFLLILGIVFPVVISVRLHTLTEQGAVLNNSQAEEWLVFVNGIPVQETRRPLSNPFFYSTQRAAQFFRRAFLMRAVIQALIIGWMLVTWPPYEMFIISAGMILALLIMLYSLIHTLSNLQMLNKNHWEIESLKAPGESEWFQAFFTWRKRRQGALESVLSQF</sequence>
<keyword evidence="1" id="KW-1133">Transmembrane helix</keyword>
<accession>A0A1B7IHK1</accession>
<dbReference type="PATRIC" id="fig|1354251.4.peg.3665"/>
<organism evidence="2 3">
    <name type="scientific">Buttiauxella brennerae ATCC 51605</name>
    <dbReference type="NCBI Taxonomy" id="1354251"/>
    <lineage>
        <taxon>Bacteria</taxon>
        <taxon>Pseudomonadati</taxon>
        <taxon>Pseudomonadota</taxon>
        <taxon>Gammaproteobacteria</taxon>
        <taxon>Enterobacterales</taxon>
        <taxon>Enterobacteriaceae</taxon>
        <taxon>Buttiauxella</taxon>
    </lineage>
</organism>
<dbReference type="EMBL" id="LXER01000032">
    <property type="protein sequence ID" value="OAT28916.1"/>
    <property type="molecule type" value="Genomic_DNA"/>
</dbReference>
<gene>
    <name evidence="2" type="ORF">M975_3563</name>
</gene>
<evidence type="ECO:0000256" key="1">
    <source>
        <dbReference type="SAM" id="Phobius"/>
    </source>
</evidence>
<comment type="caution">
    <text evidence="2">The sequence shown here is derived from an EMBL/GenBank/DDBJ whole genome shotgun (WGS) entry which is preliminary data.</text>
</comment>
<keyword evidence="3" id="KW-1185">Reference proteome</keyword>
<feature type="transmembrane region" description="Helical" evidence="1">
    <location>
        <begin position="143"/>
        <end position="161"/>
    </location>
</feature>
<dbReference type="AlphaFoldDB" id="A0A1B7IHK1"/>
<evidence type="ECO:0000313" key="2">
    <source>
        <dbReference type="EMBL" id="OAT28916.1"/>
    </source>
</evidence>
<feature type="transmembrane region" description="Helical" evidence="1">
    <location>
        <begin position="48"/>
        <end position="66"/>
    </location>
</feature>
<reference evidence="2 3" key="1">
    <citation type="submission" date="2016-04" db="EMBL/GenBank/DDBJ databases">
        <title>ATOL: Assembling a taxonomically balanced genome-scale reconstruction of the evolutionary history of the Enterobacteriaceae.</title>
        <authorList>
            <person name="Plunkett G.III."/>
            <person name="Neeno-Eckwall E.C."/>
            <person name="Glasner J.D."/>
            <person name="Perna N.T."/>
        </authorList>
    </citation>
    <scope>NUCLEOTIDE SEQUENCE [LARGE SCALE GENOMIC DNA]</scope>
    <source>
        <strain evidence="2 3">ATCC 51605</strain>
    </source>
</reference>
<feature type="transmembrane region" description="Helical" evidence="1">
    <location>
        <begin position="21"/>
        <end position="42"/>
    </location>
</feature>
<name>A0A1B7IHK1_9ENTR</name>
<protein>
    <submittedName>
        <fullName evidence="2">Putative inner membrane protein</fullName>
    </submittedName>
</protein>
<feature type="transmembrane region" description="Helical" evidence="1">
    <location>
        <begin position="119"/>
        <end position="137"/>
    </location>
</feature>
<keyword evidence="1" id="KW-0472">Membrane</keyword>
<evidence type="ECO:0000313" key="3">
    <source>
        <dbReference type="Proteomes" id="UP000078410"/>
    </source>
</evidence>
<dbReference type="Proteomes" id="UP000078410">
    <property type="component" value="Unassembled WGS sequence"/>
</dbReference>
<proteinExistence type="predicted"/>